<dbReference type="Gene3D" id="3.30.200.20">
    <property type="entry name" value="Phosphorylase Kinase, domain 1"/>
    <property type="match status" value="1"/>
</dbReference>
<organism evidence="2">
    <name type="scientific">Spironucleus salmonicida</name>
    <dbReference type="NCBI Taxonomy" id="348837"/>
    <lineage>
        <taxon>Eukaryota</taxon>
        <taxon>Metamonada</taxon>
        <taxon>Diplomonadida</taxon>
        <taxon>Hexamitidae</taxon>
        <taxon>Hexamitinae</taxon>
        <taxon>Spironucleus</taxon>
    </lineage>
</organism>
<dbReference type="PANTHER" id="PTHR46562:SF1">
    <property type="entry name" value="SERINE_THREONINE-PROTEIN KINASE ULK4"/>
    <property type="match status" value="1"/>
</dbReference>
<dbReference type="EMBL" id="AUWU02000003">
    <property type="protein sequence ID" value="KAH0575573.1"/>
    <property type="molecule type" value="Genomic_DNA"/>
</dbReference>
<sequence>MQNYKIYEELGIGNSGSKIFRVRQHGSLVFQAAHEFNTSVPVVAQSIKHQVHILNQLQHPNIISIISYFQTNTGVTLVTELCQPYTLQKLILKDKVLPINSIAIFSADLRDALSYLHQNQILYNDLCPQNILLNQNGVLKLFEFESACTISKSKPLDTDDIERSIRKCGYMHRAPETLLKDGIYSYASDFYSLGCSLYFLAFNRFPFQDLDEGDYVQYAQKVLSVGKEHLKQNIPPLDSQQQLPQEFYELIFMLLQPVPFQRGSWSDLQKFRFFNTFGEQLLIKEQNQPSYVLLLIQLCKDKVFGEDYINLQFDKKGKVIVESEAVIHTQNNDANILMALQKQKQLLQSAQDQKDAANSDQEFSQGADMTVKQIKKQSQLKYLVNQTDEYYQQLKNSVQGNKFNHDLFISTWAGQVSAIIIGRNKQQFKLQPLIAIDIQKDVQLIKQLNIQKLLSLKVEQFLQQLEIILKDNIDRLQDIYQDQQNLFKLLVHIVEIIKCAQSKKLNIANDSRINSDELIQPDILDRIMACMTVLLFDQRSQLIQLFQTNKLQPFQELFQLFITHKLYLQTLTGLTLYCEFITIIYHFIQVGAFTVDQYQVLFGVNLIHTHNEFISEIDTKLRNIDLNQLDKKQIIQHLSKCIVYYNFCQNNIQLTIMLLEQELLIFNIFSVINYTDFLTVSLNIFMATHEDNFVTQLKQIGGSLINKLFDNCTFRASQAMVLLTDLRLAKFIDFNQITPSYFDFPRVMHDISSTRNILHALQQCLLLEHFSVFDIVNQKFIINNRKTKRTESFITQNIYRILNLQQFPAQDDSLLACVAILLSSILMTDEFLEPILKNPMNAGNTKLFRILQIQDVKFESKLDEMIQRAGIKYKNKFLLQAIAQLVTYFQFFFDLNLTSIRSFAITSIYVNHKYYAKCFHGIDVIIKLCSESFQSYTILITQKQIQALESILFSLANTIFGIRPPCLPQIQEHKDVMNFYEHVDENFYQYVTKIINLAVIYLNSPWNKQIREFLFYQLENKKTKGIWYSIISLIKDPYQISSINQQNPEINKFAIKIFKYLRTEMTQVIYNSLQKFIELGPCIPSIYSNQQFQQDQDNFILLGDNLSIGLIQGEIFSIEIVEKYTELAKTVMTRFIQSKSMYQDIFILKDLAAQYALKIGILACKVLGPVQELQQIAIDSLNGPAAVVKPASDLIEQFIMEDPNFWFQQIGRIDFYKQQPDLFLPIIRTLLVQLKIGFQDKIMNNRTKLADFCRKKKFIIDLTDLTSECIISIVQYLKKPLLASRNAIIIKTELVLTYYILYLQISKTIEEIIPLLESFGNSVYKNNDLGDLLVLNLLDIMQQTASKLTEDGWQNFNQVCDQLSAKLTGRAKFRLDQIRTNSIAVIWPQEWFK</sequence>
<keyword evidence="4" id="KW-1185">Reference proteome</keyword>
<evidence type="ECO:0000313" key="2">
    <source>
        <dbReference type="EMBL" id="EST46309.1"/>
    </source>
</evidence>
<dbReference type="OrthoDB" id="24822at2759"/>
<keyword evidence="2" id="KW-0418">Kinase</keyword>
<dbReference type="Proteomes" id="UP000018208">
    <property type="component" value="Unassembled WGS sequence"/>
</dbReference>
<evidence type="ECO:0000259" key="1">
    <source>
        <dbReference type="PROSITE" id="PS50011"/>
    </source>
</evidence>
<accession>V6LZN6</accession>
<dbReference type="GO" id="GO:0004672">
    <property type="term" value="F:protein kinase activity"/>
    <property type="evidence" value="ECO:0007669"/>
    <property type="project" value="InterPro"/>
</dbReference>
<dbReference type="PROSITE" id="PS50011">
    <property type="entry name" value="PROTEIN_KINASE_DOM"/>
    <property type="match status" value="1"/>
</dbReference>
<dbReference type="InterPro" id="IPR011009">
    <property type="entry name" value="Kinase-like_dom_sf"/>
</dbReference>
<dbReference type="InterPro" id="IPR008266">
    <property type="entry name" value="Tyr_kinase_AS"/>
</dbReference>
<evidence type="ECO:0000313" key="4">
    <source>
        <dbReference type="Proteomes" id="UP000018208"/>
    </source>
</evidence>
<protein>
    <submittedName>
        <fullName evidence="2">Kinase, ULK</fullName>
    </submittedName>
</protein>
<dbReference type="Pfam" id="PF00069">
    <property type="entry name" value="Pkinase"/>
    <property type="match status" value="1"/>
</dbReference>
<feature type="domain" description="Protein kinase" evidence="1">
    <location>
        <begin position="4"/>
        <end position="274"/>
    </location>
</feature>
<reference evidence="2 3" key="1">
    <citation type="journal article" date="2014" name="PLoS Genet.">
        <title>The Genome of Spironucleus salmonicida Highlights a Fish Pathogen Adapted to Fluctuating Environments.</title>
        <authorList>
            <person name="Xu F."/>
            <person name="Jerlstrom-Hultqvist J."/>
            <person name="Einarsson E."/>
            <person name="Astvaldsson A."/>
            <person name="Svard S.G."/>
            <person name="Andersson J.O."/>
        </authorList>
    </citation>
    <scope>NUCLEOTIDE SEQUENCE</scope>
    <source>
        <strain evidence="3">ATCC 50377</strain>
    </source>
</reference>
<dbReference type="InterPro" id="IPR044591">
    <property type="entry name" value="RUK"/>
</dbReference>
<keyword evidence="2" id="KW-0808">Transferase</keyword>
<dbReference type="VEuPathDB" id="GiardiaDB:SS50377_23208"/>
<dbReference type="InterPro" id="IPR000719">
    <property type="entry name" value="Prot_kinase_dom"/>
</dbReference>
<name>V6LZN6_9EUKA</name>
<evidence type="ECO:0000313" key="3">
    <source>
        <dbReference type="EMBL" id="KAH0575573.1"/>
    </source>
</evidence>
<dbReference type="PROSITE" id="PS00109">
    <property type="entry name" value="PROTEIN_KINASE_TYR"/>
    <property type="match status" value="1"/>
</dbReference>
<proteinExistence type="predicted"/>
<dbReference type="GO" id="GO:0008017">
    <property type="term" value="F:microtubule binding"/>
    <property type="evidence" value="ECO:0007669"/>
    <property type="project" value="InterPro"/>
</dbReference>
<gene>
    <name evidence="2" type="ORF">SS50377_13696</name>
    <name evidence="3" type="ORF">SS50377_23208</name>
</gene>
<reference evidence="3" key="2">
    <citation type="submission" date="2020-12" db="EMBL/GenBank/DDBJ databases">
        <title>New Spironucleus salmonicida genome in near-complete chromosomes.</title>
        <authorList>
            <person name="Xu F."/>
            <person name="Kurt Z."/>
            <person name="Jimenez-Gonzalez A."/>
            <person name="Astvaldsson A."/>
            <person name="Andersson J.O."/>
            <person name="Svard S.G."/>
        </authorList>
    </citation>
    <scope>NUCLEOTIDE SEQUENCE</scope>
    <source>
        <strain evidence="3">ATCC 50377</strain>
    </source>
</reference>
<dbReference type="PANTHER" id="PTHR46562">
    <property type="entry name" value="SERINE/THREONINE-KINASE ULK4-LIKE PROTEIN-RELATED"/>
    <property type="match status" value="1"/>
</dbReference>
<dbReference type="Gene3D" id="1.10.510.10">
    <property type="entry name" value="Transferase(Phosphotransferase) domain 1"/>
    <property type="match status" value="1"/>
</dbReference>
<dbReference type="EMBL" id="KI546078">
    <property type="protein sequence ID" value="EST46309.1"/>
    <property type="molecule type" value="Genomic_DNA"/>
</dbReference>
<dbReference type="SUPFAM" id="SSF56112">
    <property type="entry name" value="Protein kinase-like (PK-like)"/>
    <property type="match status" value="1"/>
</dbReference>
<dbReference type="GO" id="GO:0005524">
    <property type="term" value="F:ATP binding"/>
    <property type="evidence" value="ECO:0007669"/>
    <property type="project" value="InterPro"/>
</dbReference>